<dbReference type="Proteomes" id="UP000253153">
    <property type="component" value="Unassembled WGS sequence"/>
</dbReference>
<organism evidence="3 4">
    <name type="scientific">Fusarium coffeatum</name>
    <dbReference type="NCBI Taxonomy" id="231269"/>
    <lineage>
        <taxon>Eukaryota</taxon>
        <taxon>Fungi</taxon>
        <taxon>Dikarya</taxon>
        <taxon>Ascomycota</taxon>
        <taxon>Pezizomycotina</taxon>
        <taxon>Sordariomycetes</taxon>
        <taxon>Hypocreomycetidae</taxon>
        <taxon>Hypocreales</taxon>
        <taxon>Nectriaceae</taxon>
        <taxon>Fusarium</taxon>
        <taxon>Fusarium incarnatum-equiseti species complex</taxon>
    </lineage>
</organism>
<dbReference type="PANTHER" id="PTHR33112">
    <property type="entry name" value="DOMAIN PROTEIN, PUTATIVE-RELATED"/>
    <property type="match status" value="1"/>
</dbReference>
<evidence type="ECO:0000313" key="3">
    <source>
        <dbReference type="EMBL" id="RBR18655.1"/>
    </source>
</evidence>
<feature type="domain" description="Heterokaryon incompatibility" evidence="2">
    <location>
        <begin position="257"/>
        <end position="418"/>
    </location>
</feature>
<reference evidence="3 4" key="1">
    <citation type="submission" date="2018-06" db="EMBL/GenBank/DDBJ databases">
        <title>Fusarium incarnatum-equiseti species complex species 28.</title>
        <authorList>
            <person name="Gardiner D.M."/>
        </authorList>
    </citation>
    <scope>NUCLEOTIDE SEQUENCE [LARGE SCALE GENOMIC DNA]</scope>
    <source>
        <strain evidence="3 4">FIESC_28</strain>
    </source>
</reference>
<evidence type="ECO:0000259" key="2">
    <source>
        <dbReference type="Pfam" id="PF06985"/>
    </source>
</evidence>
<accession>A0A366RQT1</accession>
<name>A0A366RQT1_9HYPO</name>
<protein>
    <recommendedName>
        <fullName evidence="2">Heterokaryon incompatibility domain-containing protein</fullName>
    </recommendedName>
</protein>
<comment type="caution">
    <text evidence="3">The sequence shown here is derived from an EMBL/GenBank/DDBJ whole genome shotgun (WGS) entry which is preliminary data.</text>
</comment>
<dbReference type="PANTHER" id="PTHR33112:SF16">
    <property type="entry name" value="HETEROKARYON INCOMPATIBILITY DOMAIN-CONTAINING PROTEIN"/>
    <property type="match status" value="1"/>
</dbReference>
<feature type="compositionally biased region" description="Polar residues" evidence="1">
    <location>
        <begin position="153"/>
        <end position="170"/>
    </location>
</feature>
<proteinExistence type="predicted"/>
<dbReference type="AlphaFoldDB" id="A0A366RQT1"/>
<keyword evidence="4" id="KW-1185">Reference proteome</keyword>
<feature type="region of interest" description="Disordered" evidence="1">
    <location>
        <begin position="146"/>
        <end position="170"/>
    </location>
</feature>
<evidence type="ECO:0000313" key="4">
    <source>
        <dbReference type="Proteomes" id="UP000253153"/>
    </source>
</evidence>
<dbReference type="Pfam" id="PF06985">
    <property type="entry name" value="HET"/>
    <property type="match status" value="1"/>
</dbReference>
<evidence type="ECO:0000256" key="1">
    <source>
        <dbReference type="SAM" id="MobiDB-lite"/>
    </source>
</evidence>
<dbReference type="EMBL" id="QKXC01000122">
    <property type="protein sequence ID" value="RBR18655.1"/>
    <property type="molecule type" value="Genomic_DNA"/>
</dbReference>
<dbReference type="OrthoDB" id="5125733at2759"/>
<dbReference type="GeneID" id="41995373"/>
<dbReference type="RefSeq" id="XP_031015847.1">
    <property type="nucleotide sequence ID" value="XM_031160077.1"/>
</dbReference>
<dbReference type="InterPro" id="IPR010730">
    <property type="entry name" value="HET"/>
</dbReference>
<sequence length="762" mass="85649">MASNDLCTLCRGLNVDSLSSPRGYQHWETFDQLLDSTKTCPMCKIISDALKEDANDNSEPRSLLCRLRVPGEGRFAYAELEVMGWRRQGLVRVYTTGDEQDPAVTARVQPKFQPGTDLWDSFSTTLAGVYMHGCLQSHTCGDPFRWSEETSTSRDGQASSNGEQEDQASSLSLEGLINSIPSYELEVTVRSEAEGTEGTSNTPVEDRGSTSIGVGKMLDCLPARLIHLSAFGKEETADACLIEIKTLSRAQGGHYPYATLSYCWGPHSEQMYKTTTKTLESRKDRICWTDLPPAFQDAFRVARGLDVPFLWIDAICILQDSAEDWERESMKMGGIYATGYVTIAADVGNSVTEGFLDIPPTEAEDGLPYLTKITSTLESGQQSTLVFWNAHSVMPGNTYTPPAIEHSPLSQRAWCMQERMLSPRTLHFTRKGLVWECRKMYLAVHMISTVDEPSMTFTLPAVLQYLENGMEGGWGMKFPPIEQLATREQLLDMGEDIFDLYHQIFATGAAGYGTHGRTKELETGKQADFVSWWNRNIVPDYTSRRVTFQKDRLPAISAAAKLFHEYIQSPYLSGIWLAELEEGLEWRRGGPTWSDEKLAKHPQFSWTSHPGRVEYPDTVNVRGHGKAFDIISYQVNQANKDPYGEITSAELVLRGHIRRAYLSTDLGDNSGGSYRIQRFLLDKENGVKIGEVDLDLDYSREKLDEGVHCFMLYKHSVGYPRFLLLSKNEAHSDKYSRIGIGFVQRQHASWLIDTETQSLCLK</sequence>
<gene>
    <name evidence="3" type="ORF">FIESC28_05932</name>
</gene>